<name>A0A024X4C5_PLAFC</name>
<sequence>MSYKLLFIVFCSKKSIICKTVVLWYIYLNYHEHVIRSS</sequence>
<proteinExistence type="predicted"/>
<organism evidence="2 3">
    <name type="scientific">Plasmodium falciparum (isolate Camp / Malaysia)</name>
    <dbReference type="NCBI Taxonomy" id="5835"/>
    <lineage>
        <taxon>Eukaryota</taxon>
        <taxon>Sar</taxon>
        <taxon>Alveolata</taxon>
        <taxon>Apicomplexa</taxon>
        <taxon>Aconoidasida</taxon>
        <taxon>Haemosporida</taxon>
        <taxon>Plasmodiidae</taxon>
        <taxon>Plasmodium</taxon>
        <taxon>Plasmodium (Laverania)</taxon>
    </lineage>
</organism>
<feature type="transmembrane region" description="Helical" evidence="1">
    <location>
        <begin position="6"/>
        <end position="28"/>
    </location>
</feature>
<evidence type="ECO:0000313" key="2">
    <source>
        <dbReference type="EMBL" id="ETW59910.1"/>
    </source>
</evidence>
<reference evidence="2 3" key="2">
    <citation type="submission" date="2013-02" db="EMBL/GenBank/DDBJ databases">
        <title>The Genome Sequence of Plasmodium falciparum CAMP/Malaysia.</title>
        <authorList>
            <consortium name="The Broad Institute Genome Sequencing Platform"/>
            <consortium name="The Broad Institute Genome Sequencing Center for Infectious Disease"/>
            <person name="Neafsey D."/>
            <person name="Cheeseman I."/>
            <person name="Volkman S."/>
            <person name="Adams J."/>
            <person name="Walker B."/>
            <person name="Young S.K."/>
            <person name="Zeng Q."/>
            <person name="Gargeya S."/>
            <person name="Fitzgerald M."/>
            <person name="Haas B."/>
            <person name="Abouelleil A."/>
            <person name="Alvarado L."/>
            <person name="Arachchi H.M."/>
            <person name="Berlin A.M."/>
            <person name="Chapman S.B."/>
            <person name="Dewar J."/>
            <person name="Goldberg J."/>
            <person name="Griggs A."/>
            <person name="Gujja S."/>
            <person name="Hansen M."/>
            <person name="Howarth C."/>
            <person name="Imamovic A."/>
            <person name="Larimer J."/>
            <person name="McCowan C."/>
            <person name="Murphy C."/>
            <person name="Neiman D."/>
            <person name="Pearson M."/>
            <person name="Priest M."/>
            <person name="Roberts A."/>
            <person name="Saif S."/>
            <person name="Shea T."/>
            <person name="Sisk P."/>
            <person name="Sykes S."/>
            <person name="Wortman J."/>
            <person name="Nusbaum C."/>
            <person name="Birren B."/>
        </authorList>
    </citation>
    <scope>NUCLEOTIDE SEQUENCE [LARGE SCALE GENOMIC DNA]</scope>
    <source>
        <strain evidence="2 3">CAMP/Malaysia</strain>
    </source>
</reference>
<keyword evidence="1" id="KW-0812">Transmembrane</keyword>
<gene>
    <name evidence="2" type="ORF">PFMC_04370</name>
</gene>
<protein>
    <submittedName>
        <fullName evidence="2">Uncharacterized protein</fullName>
    </submittedName>
</protein>
<keyword evidence="1" id="KW-0472">Membrane</keyword>
<dbReference type="AlphaFoldDB" id="A0A024X4C5"/>
<dbReference type="EMBL" id="KI927541">
    <property type="protein sequence ID" value="ETW59910.1"/>
    <property type="molecule type" value="Genomic_DNA"/>
</dbReference>
<evidence type="ECO:0000256" key="1">
    <source>
        <dbReference type="SAM" id="Phobius"/>
    </source>
</evidence>
<keyword evidence="1" id="KW-1133">Transmembrane helix</keyword>
<accession>A0A024X4C5</accession>
<reference evidence="2 3" key="1">
    <citation type="submission" date="2013-02" db="EMBL/GenBank/DDBJ databases">
        <title>The Genome Annotation of Plasmodium falciparum CAMP/Malaysia.</title>
        <authorList>
            <consortium name="The Broad Institute Genome Sequencing Platform"/>
            <consortium name="The Broad Institute Genome Sequencing Center for Infectious Disease"/>
            <person name="Neafsey D."/>
            <person name="Hoffman S."/>
            <person name="Volkman S."/>
            <person name="Rosenthal P."/>
            <person name="Walker B."/>
            <person name="Young S.K."/>
            <person name="Zeng Q."/>
            <person name="Gargeya S."/>
            <person name="Fitzgerald M."/>
            <person name="Haas B."/>
            <person name="Abouelleil A."/>
            <person name="Allen A.W."/>
            <person name="Alvarado L."/>
            <person name="Arachchi H.M."/>
            <person name="Berlin A.M."/>
            <person name="Chapman S.B."/>
            <person name="Gainer-Dewar J."/>
            <person name="Goldberg J."/>
            <person name="Griggs A."/>
            <person name="Gujja S."/>
            <person name="Hansen M."/>
            <person name="Howarth C."/>
            <person name="Imamovic A."/>
            <person name="Ireland A."/>
            <person name="Larimer J."/>
            <person name="McCowan C."/>
            <person name="Murphy C."/>
            <person name="Pearson M."/>
            <person name="Poon T.W."/>
            <person name="Priest M."/>
            <person name="Roberts A."/>
            <person name="Saif S."/>
            <person name="Shea T."/>
            <person name="Sisk P."/>
            <person name="Sykes S."/>
            <person name="Wortman J."/>
            <person name="Nusbaum C."/>
            <person name="Birren B."/>
        </authorList>
    </citation>
    <scope>NUCLEOTIDE SEQUENCE [LARGE SCALE GENOMIC DNA]</scope>
    <source>
        <strain evidence="2 3">CAMP/Malaysia</strain>
    </source>
</reference>
<dbReference type="Proteomes" id="UP000030694">
    <property type="component" value="Unassembled WGS sequence"/>
</dbReference>
<evidence type="ECO:0000313" key="3">
    <source>
        <dbReference type="Proteomes" id="UP000030694"/>
    </source>
</evidence>